<keyword evidence="3" id="KW-0496">Mitochondrion</keyword>
<dbReference type="Pfam" id="PF01025">
    <property type="entry name" value="GrpE"/>
    <property type="match status" value="1"/>
</dbReference>
<dbReference type="EMBL" id="JACMSC010000003">
    <property type="protein sequence ID" value="KAG6527528.1"/>
    <property type="molecule type" value="Genomic_DNA"/>
</dbReference>
<evidence type="ECO:0000256" key="2">
    <source>
        <dbReference type="ARBA" id="ARBA00022946"/>
    </source>
</evidence>
<evidence type="ECO:0000256" key="4">
    <source>
        <dbReference type="ARBA" id="ARBA00023186"/>
    </source>
</evidence>
<accession>A0A8J5HND0</accession>
<dbReference type="GO" id="GO:0051082">
    <property type="term" value="F:unfolded protein binding"/>
    <property type="evidence" value="ECO:0007669"/>
    <property type="project" value="TreeGrafter"/>
</dbReference>
<dbReference type="GO" id="GO:0000774">
    <property type="term" value="F:adenyl-nucleotide exchange factor activity"/>
    <property type="evidence" value="ECO:0007669"/>
    <property type="project" value="InterPro"/>
</dbReference>
<dbReference type="PANTHER" id="PTHR21237">
    <property type="entry name" value="GRPE PROTEIN"/>
    <property type="match status" value="1"/>
</dbReference>
<sequence>MASRVFSRSVRGSFRYRLLDGVVLRRLSREPAAGSAILPLNKLQSAPLHSNLWLSRSIATTTLQRFGFSSAASPQPIDETNLYDTLEFGNSSDIEISPGGRILNKIHFFFFNGDPELSRDELVKLIVEKEKLNQLKVKELEEVQDKVLRCHAEIENIIERKKREAENSRKFSIQSFVMSLLDVADNLTRASSVVKERFTKLDTSKCSTEVVPLLQTLLEGVELTDKQLSEASSIACLFKTATDLPFVCPLHSSIFQVPDSTRPPGIVAAVLKSGYTLHDRVIRPAEVGVTQELNE</sequence>
<dbReference type="GO" id="GO:0030150">
    <property type="term" value="P:protein import into mitochondrial matrix"/>
    <property type="evidence" value="ECO:0007669"/>
    <property type="project" value="TreeGrafter"/>
</dbReference>
<evidence type="ECO:0000313" key="7">
    <source>
        <dbReference type="Proteomes" id="UP000734854"/>
    </source>
</evidence>
<dbReference type="Gene3D" id="2.30.22.10">
    <property type="entry name" value="Head domain of nucleotide exchange factor GrpE"/>
    <property type="match status" value="1"/>
</dbReference>
<dbReference type="AlphaFoldDB" id="A0A8J5HND0"/>
<dbReference type="SUPFAM" id="SSF51064">
    <property type="entry name" value="Head domain of nucleotide exchange factor GrpE"/>
    <property type="match status" value="1"/>
</dbReference>
<evidence type="ECO:0000256" key="3">
    <source>
        <dbReference type="ARBA" id="ARBA00023128"/>
    </source>
</evidence>
<dbReference type="InterPro" id="IPR013805">
    <property type="entry name" value="GrpE_CC"/>
</dbReference>
<evidence type="ECO:0000313" key="6">
    <source>
        <dbReference type="EMBL" id="KAG6527528.1"/>
    </source>
</evidence>
<keyword evidence="2" id="KW-0809">Transit peptide</keyword>
<protein>
    <recommendedName>
        <fullName evidence="8">GrpE protein homolog</fullName>
    </recommendedName>
</protein>
<proteinExistence type="inferred from homology"/>
<name>A0A8J5HND0_ZINOF</name>
<dbReference type="PANTHER" id="PTHR21237:SF23">
    <property type="entry name" value="GRPE PROTEIN HOMOLOG, MITOCHONDRIAL"/>
    <property type="match status" value="1"/>
</dbReference>
<dbReference type="GO" id="GO:0051087">
    <property type="term" value="F:protein-folding chaperone binding"/>
    <property type="evidence" value="ECO:0007669"/>
    <property type="project" value="InterPro"/>
</dbReference>
<keyword evidence="7" id="KW-1185">Reference proteome</keyword>
<reference evidence="6 7" key="1">
    <citation type="submission" date="2020-08" db="EMBL/GenBank/DDBJ databases">
        <title>Plant Genome Project.</title>
        <authorList>
            <person name="Zhang R.-G."/>
        </authorList>
    </citation>
    <scope>NUCLEOTIDE SEQUENCE [LARGE SCALE GENOMIC DNA]</scope>
    <source>
        <tissue evidence="6">Rhizome</tissue>
    </source>
</reference>
<dbReference type="GO" id="GO:0006457">
    <property type="term" value="P:protein folding"/>
    <property type="evidence" value="ECO:0007669"/>
    <property type="project" value="InterPro"/>
</dbReference>
<dbReference type="GO" id="GO:0042803">
    <property type="term" value="F:protein homodimerization activity"/>
    <property type="evidence" value="ECO:0007669"/>
    <property type="project" value="InterPro"/>
</dbReference>
<dbReference type="FunFam" id="3.90.20.20:FF:000005">
    <property type="entry name" value="GrpE protein homolog"/>
    <property type="match status" value="1"/>
</dbReference>
<comment type="similarity">
    <text evidence="1 5">Belongs to the GrpE family.</text>
</comment>
<organism evidence="6 7">
    <name type="scientific">Zingiber officinale</name>
    <name type="common">Ginger</name>
    <name type="synonym">Amomum zingiber</name>
    <dbReference type="NCBI Taxonomy" id="94328"/>
    <lineage>
        <taxon>Eukaryota</taxon>
        <taxon>Viridiplantae</taxon>
        <taxon>Streptophyta</taxon>
        <taxon>Embryophyta</taxon>
        <taxon>Tracheophyta</taxon>
        <taxon>Spermatophyta</taxon>
        <taxon>Magnoliopsida</taxon>
        <taxon>Liliopsida</taxon>
        <taxon>Zingiberales</taxon>
        <taxon>Zingiberaceae</taxon>
        <taxon>Zingiber</taxon>
    </lineage>
</organism>
<dbReference type="GO" id="GO:0001405">
    <property type="term" value="C:PAM complex, Tim23 associated import motor"/>
    <property type="evidence" value="ECO:0007669"/>
    <property type="project" value="TreeGrafter"/>
</dbReference>
<evidence type="ECO:0000256" key="1">
    <source>
        <dbReference type="ARBA" id="ARBA00009054"/>
    </source>
</evidence>
<dbReference type="HAMAP" id="MF_01151">
    <property type="entry name" value="GrpE"/>
    <property type="match status" value="1"/>
</dbReference>
<comment type="caution">
    <text evidence="6">The sequence shown here is derived from an EMBL/GenBank/DDBJ whole genome shotgun (WGS) entry which is preliminary data.</text>
</comment>
<dbReference type="PRINTS" id="PR00773">
    <property type="entry name" value="GRPEPROTEIN"/>
</dbReference>
<dbReference type="Gene3D" id="3.90.20.20">
    <property type="match status" value="1"/>
</dbReference>
<dbReference type="Proteomes" id="UP000734854">
    <property type="component" value="Unassembled WGS sequence"/>
</dbReference>
<dbReference type="CDD" id="cd00446">
    <property type="entry name" value="GrpE"/>
    <property type="match status" value="1"/>
</dbReference>
<dbReference type="SUPFAM" id="SSF58014">
    <property type="entry name" value="Coiled-coil domain of nucleotide exchange factor GrpE"/>
    <property type="match status" value="1"/>
</dbReference>
<dbReference type="InterPro" id="IPR000740">
    <property type="entry name" value="GrpE"/>
</dbReference>
<gene>
    <name evidence="6" type="ORF">ZIOFF_009639</name>
</gene>
<evidence type="ECO:0008006" key="8">
    <source>
        <dbReference type="Google" id="ProtNLM"/>
    </source>
</evidence>
<evidence type="ECO:0000256" key="5">
    <source>
        <dbReference type="RuleBase" id="RU004478"/>
    </source>
</evidence>
<dbReference type="InterPro" id="IPR009012">
    <property type="entry name" value="GrpE_head"/>
</dbReference>
<keyword evidence="4" id="KW-0143">Chaperone</keyword>